<evidence type="ECO:0000313" key="1">
    <source>
        <dbReference type="EMBL" id="JAD42660.1"/>
    </source>
</evidence>
<reference evidence="1" key="2">
    <citation type="journal article" date="2015" name="Data Brief">
        <title>Shoot transcriptome of the giant reed, Arundo donax.</title>
        <authorList>
            <person name="Barrero R.A."/>
            <person name="Guerrero F.D."/>
            <person name="Moolhuijzen P."/>
            <person name="Goolsby J.A."/>
            <person name="Tidwell J."/>
            <person name="Bellgard S.E."/>
            <person name="Bellgard M.I."/>
        </authorList>
    </citation>
    <scope>NUCLEOTIDE SEQUENCE</scope>
    <source>
        <tissue evidence="1">Shoot tissue taken approximately 20 cm above the soil surface</tissue>
    </source>
</reference>
<protein>
    <submittedName>
        <fullName evidence="1">Uncharacterized protein</fullName>
    </submittedName>
</protein>
<accession>A0A0A9A0Y9</accession>
<organism evidence="1">
    <name type="scientific">Arundo donax</name>
    <name type="common">Giant reed</name>
    <name type="synonym">Donax arundinaceus</name>
    <dbReference type="NCBI Taxonomy" id="35708"/>
    <lineage>
        <taxon>Eukaryota</taxon>
        <taxon>Viridiplantae</taxon>
        <taxon>Streptophyta</taxon>
        <taxon>Embryophyta</taxon>
        <taxon>Tracheophyta</taxon>
        <taxon>Spermatophyta</taxon>
        <taxon>Magnoliopsida</taxon>
        <taxon>Liliopsida</taxon>
        <taxon>Poales</taxon>
        <taxon>Poaceae</taxon>
        <taxon>PACMAD clade</taxon>
        <taxon>Arundinoideae</taxon>
        <taxon>Arundineae</taxon>
        <taxon>Arundo</taxon>
    </lineage>
</organism>
<reference evidence="1" key="1">
    <citation type="submission" date="2014-09" db="EMBL/GenBank/DDBJ databases">
        <authorList>
            <person name="Magalhaes I.L.F."/>
            <person name="Oliveira U."/>
            <person name="Santos F.R."/>
            <person name="Vidigal T.H.D.A."/>
            <person name="Brescovit A.D."/>
            <person name="Santos A.J."/>
        </authorList>
    </citation>
    <scope>NUCLEOTIDE SEQUENCE</scope>
    <source>
        <tissue evidence="1">Shoot tissue taken approximately 20 cm above the soil surface</tissue>
    </source>
</reference>
<dbReference type="EMBL" id="GBRH01255235">
    <property type="protein sequence ID" value="JAD42660.1"/>
    <property type="molecule type" value="Transcribed_RNA"/>
</dbReference>
<name>A0A0A9A0Y9_ARUDO</name>
<proteinExistence type="predicted"/>
<sequence length="61" mass="7007">MEQPSILPSALSYHFYLLNPLLSSLSYVSSYILSALELSFEQLFSCTMHHFIVFVYVVDSK</sequence>
<dbReference type="AlphaFoldDB" id="A0A0A9A0Y9"/>